<dbReference type="OrthoDB" id="1900999at2759"/>
<sequence length="158" mass="18592">MARCVLLCVLVALILCQSSPVFAWWFIEKVNVSIANKLEGGKALIIHCKSKDDDLGVHVLPVDGMFYIRFYNNFFHTTLFWCDMQWERSPGGDWVRDSFNIYRSHRDIDRCRDKCLWNVKEDALYSANTNGDWEPIYFWSKRSADDDSNSSRQWQHQA</sequence>
<proteinExistence type="inferred from homology"/>
<dbReference type="AlphaFoldDB" id="A0A834ZR37"/>
<keyword evidence="8" id="KW-1185">Reference proteome</keyword>
<dbReference type="PANTHER" id="PTHR31232">
    <property type="match status" value="1"/>
</dbReference>
<feature type="chain" id="PRO_5033092121" description="S-protein homolog" evidence="6">
    <location>
        <begin position="24"/>
        <end position="158"/>
    </location>
</feature>
<dbReference type="Pfam" id="PF05938">
    <property type="entry name" value="Self-incomp_S1"/>
    <property type="match status" value="1"/>
</dbReference>
<keyword evidence="4 6" id="KW-0964">Secreted</keyword>
<evidence type="ECO:0000256" key="2">
    <source>
        <dbReference type="ARBA" id="ARBA00005581"/>
    </source>
</evidence>
<comment type="subcellular location">
    <subcellularLocation>
        <location evidence="1 6">Secreted</location>
    </subcellularLocation>
</comment>
<evidence type="ECO:0000313" key="8">
    <source>
        <dbReference type="Proteomes" id="UP000655225"/>
    </source>
</evidence>
<dbReference type="PANTHER" id="PTHR31232:SF18">
    <property type="entry name" value="S-PROTEIN HOMOLOG"/>
    <property type="match status" value="1"/>
</dbReference>
<keyword evidence="3 6" id="KW-0713">Self-incompatibility</keyword>
<evidence type="ECO:0000256" key="6">
    <source>
        <dbReference type="RuleBase" id="RU367044"/>
    </source>
</evidence>
<reference evidence="7 8" key="1">
    <citation type="submission" date="2020-04" db="EMBL/GenBank/DDBJ databases">
        <title>Plant Genome Project.</title>
        <authorList>
            <person name="Zhang R.-G."/>
        </authorList>
    </citation>
    <scope>NUCLEOTIDE SEQUENCE [LARGE SCALE GENOMIC DNA]</scope>
    <source>
        <strain evidence="7">YNK0</strain>
        <tissue evidence="7">Leaf</tissue>
    </source>
</reference>
<name>A0A834ZR37_TETSI</name>
<gene>
    <name evidence="7" type="ORF">HHK36_006018</name>
</gene>
<dbReference type="Proteomes" id="UP000655225">
    <property type="component" value="Unassembled WGS sequence"/>
</dbReference>
<evidence type="ECO:0000256" key="3">
    <source>
        <dbReference type="ARBA" id="ARBA00022471"/>
    </source>
</evidence>
<evidence type="ECO:0000256" key="5">
    <source>
        <dbReference type="ARBA" id="ARBA00022729"/>
    </source>
</evidence>
<comment type="similarity">
    <text evidence="2 6">Belongs to the plant self-incompatibility (S1) protein family.</text>
</comment>
<dbReference type="EMBL" id="JABCRI010000004">
    <property type="protein sequence ID" value="KAF8406897.1"/>
    <property type="molecule type" value="Genomic_DNA"/>
</dbReference>
<evidence type="ECO:0000256" key="4">
    <source>
        <dbReference type="ARBA" id="ARBA00022525"/>
    </source>
</evidence>
<dbReference type="GO" id="GO:0005576">
    <property type="term" value="C:extracellular region"/>
    <property type="evidence" value="ECO:0007669"/>
    <property type="project" value="UniProtKB-SubCell"/>
</dbReference>
<dbReference type="GO" id="GO:0060320">
    <property type="term" value="P:rejection of self pollen"/>
    <property type="evidence" value="ECO:0007669"/>
    <property type="project" value="UniProtKB-KW"/>
</dbReference>
<organism evidence="7 8">
    <name type="scientific">Tetracentron sinense</name>
    <name type="common">Spur-leaf</name>
    <dbReference type="NCBI Taxonomy" id="13715"/>
    <lineage>
        <taxon>Eukaryota</taxon>
        <taxon>Viridiplantae</taxon>
        <taxon>Streptophyta</taxon>
        <taxon>Embryophyta</taxon>
        <taxon>Tracheophyta</taxon>
        <taxon>Spermatophyta</taxon>
        <taxon>Magnoliopsida</taxon>
        <taxon>Trochodendrales</taxon>
        <taxon>Trochodendraceae</taxon>
        <taxon>Tetracentron</taxon>
    </lineage>
</organism>
<feature type="signal peptide" evidence="6">
    <location>
        <begin position="1"/>
        <end position="23"/>
    </location>
</feature>
<protein>
    <recommendedName>
        <fullName evidence="6">S-protein homolog</fullName>
    </recommendedName>
</protein>
<keyword evidence="5 6" id="KW-0732">Signal</keyword>
<comment type="caution">
    <text evidence="7">The sequence shown here is derived from an EMBL/GenBank/DDBJ whole genome shotgun (WGS) entry which is preliminary data.</text>
</comment>
<dbReference type="InterPro" id="IPR010264">
    <property type="entry name" value="Self-incomp_S1"/>
</dbReference>
<accession>A0A834ZR37</accession>
<evidence type="ECO:0000313" key="7">
    <source>
        <dbReference type="EMBL" id="KAF8406897.1"/>
    </source>
</evidence>
<evidence type="ECO:0000256" key="1">
    <source>
        <dbReference type="ARBA" id="ARBA00004613"/>
    </source>
</evidence>
<dbReference type="OMA" id="CKWSIAR"/>